<dbReference type="RefSeq" id="WP_261670368.1">
    <property type="nucleotide sequence ID" value="NZ_JARUJP010000010.1"/>
</dbReference>
<evidence type="ECO:0000256" key="6">
    <source>
        <dbReference type="ARBA" id="ARBA00022989"/>
    </source>
</evidence>
<gene>
    <name evidence="8 9" type="primary">corA</name>
    <name evidence="9" type="ORF">P8V03_10195</name>
</gene>
<dbReference type="NCBIfam" id="TIGR00383">
    <property type="entry name" value="corA"/>
    <property type="match status" value="1"/>
</dbReference>
<comment type="caution">
    <text evidence="9">The sequence shown here is derived from an EMBL/GenBank/DDBJ whole genome shotgun (WGS) entry which is preliminary data.</text>
</comment>
<reference evidence="9 10" key="1">
    <citation type="submission" date="2023-04" db="EMBL/GenBank/DDBJ databases">
        <title>Clostridium tannerae sp. nov., isolated from the fecal material of an alpaca.</title>
        <authorList>
            <person name="Miller S."/>
            <person name="Hendry M."/>
            <person name="King J."/>
            <person name="Sankaranarayanan K."/>
            <person name="Lawson P.A."/>
        </authorList>
    </citation>
    <scope>NUCLEOTIDE SEQUENCE [LARGE SCALE GENOMIC DNA]</scope>
    <source>
        <strain evidence="9 10">A1-XYC3</strain>
    </source>
</reference>
<keyword evidence="8" id="KW-0406">Ion transport</keyword>
<evidence type="ECO:0000256" key="8">
    <source>
        <dbReference type="RuleBase" id="RU362010"/>
    </source>
</evidence>
<keyword evidence="4 8" id="KW-1003">Cell membrane</keyword>
<keyword evidence="3 8" id="KW-0813">Transport</keyword>
<proteinExistence type="inferred from homology"/>
<dbReference type="InterPro" id="IPR002523">
    <property type="entry name" value="MgTranspt_CorA/ZnTranspt_ZntB"/>
</dbReference>
<evidence type="ECO:0000256" key="7">
    <source>
        <dbReference type="ARBA" id="ARBA00023136"/>
    </source>
</evidence>
<dbReference type="PANTHER" id="PTHR46494:SF1">
    <property type="entry name" value="CORA FAMILY METAL ION TRANSPORTER (EUROFUNG)"/>
    <property type="match status" value="1"/>
</dbReference>
<dbReference type="SUPFAM" id="SSF143865">
    <property type="entry name" value="CorA soluble domain-like"/>
    <property type="match status" value="1"/>
</dbReference>
<dbReference type="InterPro" id="IPR045861">
    <property type="entry name" value="CorA_cytoplasmic_dom"/>
</dbReference>
<dbReference type="SUPFAM" id="SSF144083">
    <property type="entry name" value="Magnesium transport protein CorA, transmembrane region"/>
    <property type="match status" value="1"/>
</dbReference>
<dbReference type="PANTHER" id="PTHR46494">
    <property type="entry name" value="CORA FAMILY METAL ION TRANSPORTER (EUROFUNG)"/>
    <property type="match status" value="1"/>
</dbReference>
<comment type="function">
    <text evidence="8">Mediates influx of magnesium ions.</text>
</comment>
<dbReference type="EMBL" id="JARUJP010000010">
    <property type="protein sequence ID" value="MDW8801521.1"/>
    <property type="molecule type" value="Genomic_DNA"/>
</dbReference>
<organism evidence="9 10">
    <name type="scientific">Clostridium tanneri</name>
    <dbReference type="NCBI Taxonomy" id="3037988"/>
    <lineage>
        <taxon>Bacteria</taxon>
        <taxon>Bacillati</taxon>
        <taxon>Bacillota</taxon>
        <taxon>Clostridia</taxon>
        <taxon>Eubacteriales</taxon>
        <taxon>Clostridiaceae</taxon>
        <taxon>Clostridium</taxon>
    </lineage>
</organism>
<dbReference type="InterPro" id="IPR004488">
    <property type="entry name" value="Mg/Co-transport_prot_CorA"/>
</dbReference>
<keyword evidence="6 8" id="KW-1133">Transmembrane helix</keyword>
<feature type="transmembrane region" description="Helical" evidence="8">
    <location>
        <begin position="255"/>
        <end position="277"/>
    </location>
</feature>
<evidence type="ECO:0000256" key="4">
    <source>
        <dbReference type="ARBA" id="ARBA00022475"/>
    </source>
</evidence>
<dbReference type="Gene3D" id="1.20.58.340">
    <property type="entry name" value="Magnesium transport protein CorA, transmembrane region"/>
    <property type="match status" value="2"/>
</dbReference>
<dbReference type="Proteomes" id="UP001281656">
    <property type="component" value="Unassembled WGS sequence"/>
</dbReference>
<accession>A0ABU4JTP4</accession>
<dbReference type="Gene3D" id="3.30.460.20">
    <property type="entry name" value="CorA soluble domain-like"/>
    <property type="match status" value="1"/>
</dbReference>
<keyword evidence="5 8" id="KW-0812">Transmembrane</keyword>
<evidence type="ECO:0000313" key="10">
    <source>
        <dbReference type="Proteomes" id="UP001281656"/>
    </source>
</evidence>
<evidence type="ECO:0000256" key="1">
    <source>
        <dbReference type="ARBA" id="ARBA00004651"/>
    </source>
</evidence>
<evidence type="ECO:0000256" key="5">
    <source>
        <dbReference type="ARBA" id="ARBA00022692"/>
    </source>
</evidence>
<dbReference type="CDD" id="cd12831">
    <property type="entry name" value="TmCorA-like_u2"/>
    <property type="match status" value="1"/>
</dbReference>
<feature type="transmembrane region" description="Helical" evidence="8">
    <location>
        <begin position="289"/>
        <end position="309"/>
    </location>
</feature>
<evidence type="ECO:0000313" key="9">
    <source>
        <dbReference type="EMBL" id="MDW8801521.1"/>
    </source>
</evidence>
<evidence type="ECO:0000256" key="2">
    <source>
        <dbReference type="ARBA" id="ARBA00009765"/>
    </source>
</evidence>
<sequence length="319" mass="37959">MIRIITVSKNLELKNYTSIDSLSDPDISWYWVDMEEPNEGEQKLLRYHFGFHPLAIEDCLQISNRPKLDYYGDYDFFVINALNKETLCPEDIGLFVGANYIVSVHRTHQDELDHAWERISVNKRAWEEGPTYVAYSILDKVVDQFFPAIYKIEDSLEKIDNNVDHLSVYKLVDQVFDIRGDLLQLRRIVNSMRDLLYRIVNSERLNWFKENKFYFADVHDHLLKLSEMIEANRDITADMRDSYMSINSNRMNTNMMVLTVISTIFIPLTFIAGVYGMNFDYMPELRWRYGYFAALFFMFGIAVLMFLWFKRKGWFDIYK</sequence>
<dbReference type="InterPro" id="IPR045863">
    <property type="entry name" value="CorA_TM1_TM2"/>
</dbReference>
<comment type="subcellular location">
    <subcellularLocation>
        <location evidence="1">Cell membrane</location>
        <topology evidence="1">Multi-pass membrane protein</topology>
    </subcellularLocation>
    <subcellularLocation>
        <location evidence="8">Membrane</location>
        <topology evidence="8">Multi-pass membrane protein</topology>
    </subcellularLocation>
</comment>
<keyword evidence="10" id="KW-1185">Reference proteome</keyword>
<dbReference type="Pfam" id="PF01544">
    <property type="entry name" value="CorA"/>
    <property type="match status" value="1"/>
</dbReference>
<keyword evidence="8" id="KW-0460">Magnesium</keyword>
<keyword evidence="7 8" id="KW-0472">Membrane</keyword>
<protein>
    <recommendedName>
        <fullName evidence="8">Magnesium transport protein CorA</fullName>
    </recommendedName>
</protein>
<comment type="similarity">
    <text evidence="2 8">Belongs to the CorA metal ion transporter (MIT) (TC 1.A.35) family.</text>
</comment>
<name>A0ABU4JTP4_9CLOT</name>
<evidence type="ECO:0000256" key="3">
    <source>
        <dbReference type="ARBA" id="ARBA00022448"/>
    </source>
</evidence>